<dbReference type="PANTHER" id="PTHR44688:SF16">
    <property type="entry name" value="DNA-BINDING TRANSCRIPTIONAL ACTIVATOR DEVR_DOSR"/>
    <property type="match status" value="1"/>
</dbReference>
<dbReference type="GO" id="GO:0003677">
    <property type="term" value="F:DNA binding"/>
    <property type="evidence" value="ECO:0007669"/>
    <property type="project" value="UniProtKB-KW"/>
</dbReference>
<dbReference type="SUPFAM" id="SSF52540">
    <property type="entry name" value="P-loop containing nucleoside triphosphate hydrolases"/>
    <property type="match status" value="1"/>
</dbReference>
<evidence type="ECO:0000259" key="4">
    <source>
        <dbReference type="PROSITE" id="PS50043"/>
    </source>
</evidence>
<sequence length="913" mass="96583">MPPTGAHVPGGGHGTTLAWSGDPLLAAKLSVPPAPRAHVPRHRLLDRLGAATDGPMTLITGPAGAGKTTLAAAWARDGEPPGPVAWLTLDPYDGAPGVFWSYVVEALRRALPRQLPGGIPVPACPGSVGSSLLTRLAAATEHLPGPVVLVLDGFEKAAGRRVPAGLEFLLEHCGPLLRLVVTSRLDPLLPLHRYRAEGRLTEIRGADLAFTPHEAAALLRGHGVKPGDDVVRALTQRTQGWAAGLRLCALAVQRTGDPDGFTRSFTGSEQAVSGYLTAEVLDAQPVATRELLLRASILDRLHPDLVNALTGRKDAEAVLTRLTHENAFVDPVPGTPWCRVHPLFAGVLRAQLRIRHPALVPRLHARAARWLAGEGRTVEALEHAAEAGDWQFGASEAVRRLMVGSLCTAPEAGPAERAFSRMPPSADGAEPALVAAALRLARHDRAGCRERLAVAEQHLRRNGAEPDPEAGLTHALLHLLCASQVEERAEERVEASARAVSDSMGRIPLERLLAHPEIEGLRLYGLARAFLGSGRLADARRLSAEAAEAVGAVGSLGTVGAVGATEAAGAADACTAEASLPVQHMSLGLLALTESAAGALTSAEDHALRSLVVADQYGAPPDHRSGAGYLALALVAFERNDQEVARRRLEQALACPDVREDPVLATEAAVLRSRLELARGHREAALAALPRPGTDGAPWSLQRVALTRSAVALARGDHRTAVAAVHGTPADGPAPLVALARSHLPAGHTDRALRLLARAEDSPDLSLPDRVGALLLRAHAALLADDRATAQCLLDRALETARPERLRRPFAEADPWLRHLLNKAGGAGPAPDRGAWLSAHGEGEPAPGVVQPLSSRERDVLVCVQKMMSSDEIAAELTLSVNTVKTHLRSVYRKLCVSRRRDAVERGRELHIL</sequence>
<dbReference type="SUPFAM" id="SSF46894">
    <property type="entry name" value="C-terminal effector domain of the bipartite response regulators"/>
    <property type="match status" value="1"/>
</dbReference>
<dbReference type="Pfam" id="PF13191">
    <property type="entry name" value="AAA_16"/>
    <property type="match status" value="1"/>
</dbReference>
<dbReference type="InterPro" id="IPR041664">
    <property type="entry name" value="AAA_16"/>
</dbReference>
<dbReference type="AlphaFoldDB" id="A0A9X2RNE5"/>
<dbReference type="GO" id="GO:0006355">
    <property type="term" value="P:regulation of DNA-templated transcription"/>
    <property type="evidence" value="ECO:0007669"/>
    <property type="project" value="InterPro"/>
</dbReference>
<dbReference type="Gene3D" id="1.25.40.10">
    <property type="entry name" value="Tetratricopeptide repeat domain"/>
    <property type="match status" value="1"/>
</dbReference>
<evidence type="ECO:0000256" key="2">
    <source>
        <dbReference type="ARBA" id="ARBA00023125"/>
    </source>
</evidence>
<protein>
    <submittedName>
        <fullName evidence="5">LuxR C-terminal-related transcriptional regulator</fullName>
    </submittedName>
</protein>
<dbReference type="InterPro" id="IPR003593">
    <property type="entry name" value="AAA+_ATPase"/>
</dbReference>
<dbReference type="RefSeq" id="WP_168095623.1">
    <property type="nucleotide sequence ID" value="NZ_JAATER010000455.1"/>
</dbReference>
<keyword evidence="2" id="KW-0238">DNA-binding</keyword>
<evidence type="ECO:0000256" key="1">
    <source>
        <dbReference type="ARBA" id="ARBA00023015"/>
    </source>
</evidence>
<dbReference type="PROSITE" id="PS50043">
    <property type="entry name" value="HTH_LUXR_2"/>
    <property type="match status" value="1"/>
</dbReference>
<gene>
    <name evidence="5" type="ORF">NQU55_19460</name>
</gene>
<dbReference type="Pfam" id="PF00196">
    <property type="entry name" value="GerE"/>
    <property type="match status" value="1"/>
</dbReference>
<dbReference type="Proteomes" id="UP001142374">
    <property type="component" value="Unassembled WGS sequence"/>
</dbReference>
<dbReference type="InterPro" id="IPR011990">
    <property type="entry name" value="TPR-like_helical_dom_sf"/>
</dbReference>
<keyword evidence="3" id="KW-0804">Transcription</keyword>
<dbReference type="PRINTS" id="PR00038">
    <property type="entry name" value="HTHLUXR"/>
</dbReference>
<dbReference type="SMART" id="SM00382">
    <property type="entry name" value="AAA"/>
    <property type="match status" value="1"/>
</dbReference>
<dbReference type="PANTHER" id="PTHR44688">
    <property type="entry name" value="DNA-BINDING TRANSCRIPTIONAL ACTIVATOR DEVR_DOSR"/>
    <property type="match status" value="1"/>
</dbReference>
<dbReference type="InterPro" id="IPR027417">
    <property type="entry name" value="P-loop_NTPase"/>
</dbReference>
<keyword evidence="1" id="KW-0805">Transcription regulation</keyword>
<dbReference type="InterPro" id="IPR059106">
    <property type="entry name" value="WHD_MalT"/>
</dbReference>
<dbReference type="InterPro" id="IPR000792">
    <property type="entry name" value="Tscrpt_reg_LuxR_C"/>
</dbReference>
<dbReference type="Pfam" id="PF17874">
    <property type="entry name" value="TPR_MalT"/>
    <property type="match status" value="1"/>
</dbReference>
<evidence type="ECO:0000313" key="6">
    <source>
        <dbReference type="Proteomes" id="UP001142374"/>
    </source>
</evidence>
<evidence type="ECO:0000256" key="3">
    <source>
        <dbReference type="ARBA" id="ARBA00023163"/>
    </source>
</evidence>
<dbReference type="EMBL" id="JANIID010000017">
    <property type="protein sequence ID" value="MCQ8771929.1"/>
    <property type="molecule type" value="Genomic_DNA"/>
</dbReference>
<feature type="domain" description="HTH luxR-type" evidence="4">
    <location>
        <begin position="846"/>
        <end position="911"/>
    </location>
</feature>
<dbReference type="CDD" id="cd06170">
    <property type="entry name" value="LuxR_C_like"/>
    <property type="match status" value="1"/>
</dbReference>
<keyword evidence="6" id="KW-1185">Reference proteome</keyword>
<evidence type="ECO:0000313" key="5">
    <source>
        <dbReference type="EMBL" id="MCQ8771929.1"/>
    </source>
</evidence>
<dbReference type="InterPro" id="IPR041617">
    <property type="entry name" value="TPR_MalT"/>
</dbReference>
<dbReference type="Gene3D" id="3.40.50.300">
    <property type="entry name" value="P-loop containing nucleotide triphosphate hydrolases"/>
    <property type="match status" value="1"/>
</dbReference>
<reference evidence="5" key="1">
    <citation type="submission" date="2022-06" db="EMBL/GenBank/DDBJ databases">
        <title>WGS of actinobacteria.</title>
        <authorList>
            <person name="Thawai C."/>
        </authorList>
    </citation>
    <scope>NUCLEOTIDE SEQUENCE</scope>
    <source>
        <strain evidence="5">AA8</strain>
    </source>
</reference>
<accession>A0A9X2RNE5</accession>
<dbReference type="Pfam" id="PF25873">
    <property type="entry name" value="WHD_MalT"/>
    <property type="match status" value="1"/>
</dbReference>
<dbReference type="Gene3D" id="1.10.10.10">
    <property type="entry name" value="Winged helix-like DNA-binding domain superfamily/Winged helix DNA-binding domain"/>
    <property type="match status" value="1"/>
</dbReference>
<name>A0A9X2RNE5_9ACTN</name>
<comment type="caution">
    <text evidence="5">The sequence shown here is derived from an EMBL/GenBank/DDBJ whole genome shotgun (WGS) entry which is preliminary data.</text>
</comment>
<dbReference type="SMART" id="SM00421">
    <property type="entry name" value="HTH_LUXR"/>
    <property type="match status" value="1"/>
</dbReference>
<organism evidence="5 6">
    <name type="scientific">Streptomyces telluris</name>
    <dbReference type="NCBI Taxonomy" id="2720021"/>
    <lineage>
        <taxon>Bacteria</taxon>
        <taxon>Bacillati</taxon>
        <taxon>Actinomycetota</taxon>
        <taxon>Actinomycetes</taxon>
        <taxon>Kitasatosporales</taxon>
        <taxon>Streptomycetaceae</taxon>
        <taxon>Streptomyces</taxon>
    </lineage>
</organism>
<dbReference type="InterPro" id="IPR016032">
    <property type="entry name" value="Sig_transdc_resp-reg_C-effctor"/>
</dbReference>
<dbReference type="InterPro" id="IPR036388">
    <property type="entry name" value="WH-like_DNA-bd_sf"/>
</dbReference>
<proteinExistence type="predicted"/>